<comment type="caution">
    <text evidence="1">The sequence shown here is derived from an EMBL/GenBank/DDBJ whole genome shotgun (WGS) entry which is preliminary data.</text>
</comment>
<evidence type="ECO:0000313" key="1">
    <source>
        <dbReference type="EMBL" id="KAH3677405.1"/>
    </source>
</evidence>
<dbReference type="EMBL" id="JAEUBD010000108">
    <property type="protein sequence ID" value="KAH3677405.1"/>
    <property type="molecule type" value="Genomic_DNA"/>
</dbReference>
<reference evidence="1" key="1">
    <citation type="journal article" date="2021" name="Open Biol.">
        <title>Shared evolutionary footprints suggest mitochondrial oxidative damage underlies multiple complex I losses in fungi.</title>
        <authorList>
            <person name="Schikora-Tamarit M.A."/>
            <person name="Marcet-Houben M."/>
            <person name="Nosek J."/>
            <person name="Gabaldon T."/>
        </authorList>
    </citation>
    <scope>NUCLEOTIDE SEQUENCE</scope>
    <source>
        <strain evidence="1">NCAIM Y.01608</strain>
    </source>
</reference>
<reference evidence="1" key="2">
    <citation type="submission" date="2021-01" db="EMBL/GenBank/DDBJ databases">
        <authorList>
            <person name="Schikora-Tamarit M.A."/>
        </authorList>
    </citation>
    <scope>NUCLEOTIDE SEQUENCE</scope>
    <source>
        <strain evidence="1">NCAIM Y.01608</strain>
    </source>
</reference>
<keyword evidence="2" id="KW-1185">Reference proteome</keyword>
<dbReference type="Proteomes" id="UP000788993">
    <property type="component" value="Unassembled WGS sequence"/>
</dbReference>
<dbReference type="AlphaFoldDB" id="A0A9P8TG60"/>
<protein>
    <submittedName>
        <fullName evidence="1">Uncharacterized protein</fullName>
    </submittedName>
</protein>
<sequence length="165" mass="18212">MAEYTTLRTLSNILSTPWKNIATMTTPFRASVCDLLKSMRNSVIELCFFWRRICAGSGNALINNVLVALLMAQKSAIFTLESTVSEEIATNCTAHDVVELLLDELVAVVLVNFLFSLTNGTMTSQATSKSVPFSFAVFVGLCETDSDQYLTRRFQLKPASRGHCV</sequence>
<gene>
    <name evidence="1" type="ORF">OGATHE_000879</name>
</gene>
<evidence type="ECO:0000313" key="2">
    <source>
        <dbReference type="Proteomes" id="UP000788993"/>
    </source>
</evidence>
<organism evidence="1 2">
    <name type="scientific">Ogataea polymorpha</name>
    <dbReference type="NCBI Taxonomy" id="460523"/>
    <lineage>
        <taxon>Eukaryota</taxon>
        <taxon>Fungi</taxon>
        <taxon>Dikarya</taxon>
        <taxon>Ascomycota</taxon>
        <taxon>Saccharomycotina</taxon>
        <taxon>Pichiomycetes</taxon>
        <taxon>Pichiales</taxon>
        <taxon>Pichiaceae</taxon>
        <taxon>Ogataea</taxon>
    </lineage>
</organism>
<proteinExistence type="predicted"/>
<name>A0A9P8TG60_9ASCO</name>
<accession>A0A9P8TG60</accession>